<dbReference type="GO" id="GO:0006797">
    <property type="term" value="P:polyphosphate metabolic process"/>
    <property type="evidence" value="ECO:0007669"/>
    <property type="project" value="TreeGrafter"/>
</dbReference>
<feature type="transmembrane region" description="Helical" evidence="7">
    <location>
        <begin position="436"/>
        <end position="469"/>
    </location>
</feature>
<comment type="subcellular location">
    <subcellularLocation>
        <location evidence="1">Membrane</location>
        <topology evidence="1">Multi-pass membrane protein</topology>
    </subcellularLocation>
</comment>
<feature type="transmembrane region" description="Helical" evidence="7">
    <location>
        <begin position="211"/>
        <end position="243"/>
    </location>
</feature>
<feature type="transmembrane region" description="Helical" evidence="7">
    <location>
        <begin position="169"/>
        <end position="190"/>
    </location>
</feature>
<evidence type="ECO:0000256" key="2">
    <source>
        <dbReference type="ARBA" id="ARBA00022448"/>
    </source>
</evidence>
<feature type="transmembrane region" description="Helical" evidence="7">
    <location>
        <begin position="86"/>
        <end position="104"/>
    </location>
</feature>
<dbReference type="OMA" id="ILLWMTT"/>
<dbReference type="GO" id="GO:0005886">
    <property type="term" value="C:plasma membrane"/>
    <property type="evidence" value="ECO:0007669"/>
    <property type="project" value="TreeGrafter"/>
</dbReference>
<accession>A0A9Q0L9P3</accession>
<feature type="region of interest" description="Disordered" evidence="6">
    <location>
        <begin position="1"/>
        <end position="59"/>
    </location>
</feature>
<dbReference type="InterPro" id="IPR004680">
    <property type="entry name" value="Cit_transptr-like_dom"/>
</dbReference>
<feature type="domain" description="Citrate transporter-like" evidence="8">
    <location>
        <begin position="123"/>
        <end position="443"/>
    </location>
</feature>
<feature type="transmembrane region" description="Helical" evidence="7">
    <location>
        <begin position="522"/>
        <end position="545"/>
    </location>
</feature>
<evidence type="ECO:0000259" key="8">
    <source>
        <dbReference type="Pfam" id="PF03600"/>
    </source>
</evidence>
<evidence type="ECO:0000256" key="7">
    <source>
        <dbReference type="SAM" id="Phobius"/>
    </source>
</evidence>
<keyword evidence="3 7" id="KW-0812">Transmembrane</keyword>
<keyword evidence="2" id="KW-0813">Transport</keyword>
<dbReference type="GO" id="GO:0006817">
    <property type="term" value="P:phosphate ion transport"/>
    <property type="evidence" value="ECO:0007669"/>
    <property type="project" value="TreeGrafter"/>
</dbReference>
<dbReference type="OrthoDB" id="10260443at2759"/>
<feature type="compositionally biased region" description="Low complexity" evidence="6">
    <location>
        <begin position="10"/>
        <end position="19"/>
    </location>
</feature>
<dbReference type="PANTHER" id="PTHR10283:SF92">
    <property type="entry name" value="LOW-AFFINITY PHOSPHATE TRANSPORTER PHO91"/>
    <property type="match status" value="1"/>
</dbReference>
<reference evidence="9" key="1">
    <citation type="submission" date="2022-10" db="EMBL/GenBank/DDBJ databases">
        <title>Novel sulphate-reducing endosymbionts in the free-living metamonad Anaeramoeba.</title>
        <authorList>
            <person name="Jerlstrom-Hultqvist J."/>
            <person name="Cepicka I."/>
            <person name="Gallot-Lavallee L."/>
            <person name="Salas-Leiva D."/>
            <person name="Curtis B.A."/>
            <person name="Zahonova K."/>
            <person name="Pipaliya S."/>
            <person name="Dacks J."/>
            <person name="Roger A.J."/>
        </authorList>
    </citation>
    <scope>NUCLEOTIDE SEQUENCE</scope>
    <source>
        <strain evidence="9">BMAN</strain>
    </source>
</reference>
<evidence type="ECO:0000256" key="4">
    <source>
        <dbReference type="ARBA" id="ARBA00022989"/>
    </source>
</evidence>
<feature type="transmembrane region" description="Helical" evidence="7">
    <location>
        <begin position="345"/>
        <end position="365"/>
    </location>
</feature>
<dbReference type="CDD" id="cd01115">
    <property type="entry name" value="SLC13_permease"/>
    <property type="match status" value="1"/>
</dbReference>
<dbReference type="InterPro" id="IPR001898">
    <property type="entry name" value="SLC13A/DASS"/>
</dbReference>
<dbReference type="Pfam" id="PF03600">
    <property type="entry name" value="CitMHS"/>
    <property type="match status" value="1"/>
</dbReference>
<feature type="transmembrane region" description="Helical" evidence="7">
    <location>
        <begin position="116"/>
        <end position="149"/>
    </location>
</feature>
<feature type="transmembrane region" description="Helical" evidence="7">
    <location>
        <begin position="397"/>
        <end position="416"/>
    </location>
</feature>
<protein>
    <submittedName>
        <fullName evidence="9">Low-affinity phosphate transporter</fullName>
    </submittedName>
</protein>
<keyword evidence="10" id="KW-1185">Reference proteome</keyword>
<organism evidence="9 10">
    <name type="scientific">Anaeramoeba ignava</name>
    <name type="common">Anaerobic marine amoeba</name>
    <dbReference type="NCBI Taxonomy" id="1746090"/>
    <lineage>
        <taxon>Eukaryota</taxon>
        <taxon>Metamonada</taxon>
        <taxon>Anaeramoebidae</taxon>
        <taxon>Anaeramoeba</taxon>
    </lineage>
</organism>
<dbReference type="PANTHER" id="PTHR10283">
    <property type="entry name" value="SOLUTE CARRIER FAMILY 13 MEMBER"/>
    <property type="match status" value="1"/>
</dbReference>
<dbReference type="EMBL" id="JAPDFW010000114">
    <property type="protein sequence ID" value="KAJ5068703.1"/>
    <property type="molecule type" value="Genomic_DNA"/>
</dbReference>
<proteinExistence type="predicted"/>
<name>A0A9Q0L9P3_ANAIG</name>
<evidence type="ECO:0000313" key="10">
    <source>
        <dbReference type="Proteomes" id="UP001149090"/>
    </source>
</evidence>
<dbReference type="GO" id="GO:0005315">
    <property type="term" value="F:phosphate transmembrane transporter activity"/>
    <property type="evidence" value="ECO:0007669"/>
    <property type="project" value="TreeGrafter"/>
</dbReference>
<feature type="transmembrane region" description="Helical" evidence="7">
    <location>
        <begin position="371"/>
        <end position="390"/>
    </location>
</feature>
<evidence type="ECO:0000256" key="6">
    <source>
        <dbReference type="SAM" id="MobiDB-lite"/>
    </source>
</evidence>
<evidence type="ECO:0000256" key="1">
    <source>
        <dbReference type="ARBA" id="ARBA00004141"/>
    </source>
</evidence>
<evidence type="ECO:0000256" key="3">
    <source>
        <dbReference type="ARBA" id="ARBA00022692"/>
    </source>
</evidence>
<keyword evidence="5 7" id="KW-0472">Membrane</keyword>
<evidence type="ECO:0000256" key="5">
    <source>
        <dbReference type="ARBA" id="ARBA00023136"/>
    </source>
</evidence>
<gene>
    <name evidence="9" type="ORF">M0811_02646</name>
</gene>
<evidence type="ECO:0000313" key="9">
    <source>
        <dbReference type="EMBL" id="KAJ5068703.1"/>
    </source>
</evidence>
<feature type="transmembrane region" description="Helical" evidence="7">
    <location>
        <begin position="304"/>
        <end position="324"/>
    </location>
</feature>
<sequence length="550" mass="60795">MNKNSDENSNENSNENSEISGEDPFSVADTENPDQELTEKISESEQSQEDSPLLPEKEEKKEKPIKCCLCYDKMNTGFKKIQIKPIPFFISITIFVVILLIPVLKEHPEAHRCLAILLFVASLWATETLPLFVTALLVPIPVVWLRVLLDDNKKPLDGEQASPQITYRFFDPVVMLFLGGFCIAQALHKYHLSEKLASIILRKAGTNPKKILFLTMMLGLFLSMWISNVASTVVCISVLLPLIRNNIPDGDPFQRALLIGIAYSNNLGGMTTPIASPQNAIAVKVANQISSRTQQIGFLRWTGIALPTAFLVTLACYFLILKFYRTKLKAIQQVKYVSEPLTYQHWVIIITTAITVILWCVNGFIDKTIGDLGITAIIPVIVFFGTGILSKEDFGKLSWPILLLMGGGLALGYAVQQSDLLHLIANGISDIVGDSWLIFIISAFSVLMVFASTFINSTVAAAIVLPIVGQIGYSNNHMKAMLVLVDLMTSGGHCLPFSSFPNAATFAVANDKGKQYLRTKDYLIVGVSVTILSYISMTFISYNIAMSFKY</sequence>
<keyword evidence="4 7" id="KW-1133">Transmembrane helix</keyword>
<dbReference type="Proteomes" id="UP001149090">
    <property type="component" value="Unassembled WGS sequence"/>
</dbReference>
<comment type="caution">
    <text evidence="9">The sequence shown here is derived from an EMBL/GenBank/DDBJ whole genome shotgun (WGS) entry which is preliminary data.</text>
</comment>
<dbReference type="AlphaFoldDB" id="A0A9Q0L9P3"/>
<dbReference type="NCBIfam" id="TIGR00785">
    <property type="entry name" value="dass"/>
    <property type="match status" value="1"/>
</dbReference>